<dbReference type="Pfam" id="PF12172">
    <property type="entry name" value="zf-ChsH2"/>
    <property type="match status" value="1"/>
</dbReference>
<evidence type="ECO:0000313" key="4">
    <source>
        <dbReference type="EMBL" id="AWN46439.1"/>
    </source>
</evidence>
<evidence type="ECO:0000256" key="1">
    <source>
        <dbReference type="SAM" id="MobiDB-lite"/>
    </source>
</evidence>
<evidence type="ECO:0000259" key="3">
    <source>
        <dbReference type="Pfam" id="PF12172"/>
    </source>
</evidence>
<organism evidence="4 5">
    <name type="scientific">Methylobacterium terrae</name>
    <dbReference type="NCBI Taxonomy" id="2202827"/>
    <lineage>
        <taxon>Bacteria</taxon>
        <taxon>Pseudomonadati</taxon>
        <taxon>Pseudomonadota</taxon>
        <taxon>Alphaproteobacteria</taxon>
        <taxon>Hyphomicrobiales</taxon>
        <taxon>Methylobacteriaceae</taxon>
        <taxon>Methylobacterium</taxon>
    </lineage>
</organism>
<dbReference type="InterPro" id="IPR012340">
    <property type="entry name" value="NA-bd_OB-fold"/>
</dbReference>
<feature type="region of interest" description="Disordered" evidence="1">
    <location>
        <begin position="1"/>
        <end position="25"/>
    </location>
</feature>
<feature type="domain" description="ChsH2 rubredoxin-like zinc ribbon" evidence="3">
    <location>
        <begin position="30"/>
        <end position="64"/>
    </location>
</feature>
<dbReference type="PANTHER" id="PTHR34075:SF5">
    <property type="entry name" value="BLR3430 PROTEIN"/>
    <property type="match status" value="1"/>
</dbReference>
<dbReference type="PANTHER" id="PTHR34075">
    <property type="entry name" value="BLR3430 PROTEIN"/>
    <property type="match status" value="1"/>
</dbReference>
<dbReference type="InterPro" id="IPR002878">
    <property type="entry name" value="ChsH2_C"/>
</dbReference>
<dbReference type="GO" id="GO:0003677">
    <property type="term" value="F:DNA binding"/>
    <property type="evidence" value="ECO:0007669"/>
    <property type="project" value="UniProtKB-KW"/>
</dbReference>
<reference evidence="4 5" key="1">
    <citation type="submission" date="2018-05" db="EMBL/GenBank/DDBJ databases">
        <title>Complete Genome Sequence of Methylobacterium sp. 17Sr1-28.</title>
        <authorList>
            <person name="Srinivasan S."/>
        </authorList>
    </citation>
    <scope>NUCLEOTIDE SEQUENCE [LARGE SCALE GENOMIC DNA]</scope>
    <source>
        <strain evidence="4 5">17Sr1-28</strain>
    </source>
</reference>
<dbReference type="OrthoDB" id="7595207at2"/>
<protein>
    <submittedName>
        <fullName evidence="4">DNA-binding protein</fullName>
    </submittedName>
</protein>
<dbReference type="KEGG" id="mtea:DK419_09010"/>
<feature type="domain" description="ChsH2 C-terminal OB-fold" evidence="2">
    <location>
        <begin position="65"/>
        <end position="122"/>
    </location>
</feature>
<name>A0A2U8WK08_9HYPH</name>
<keyword evidence="4" id="KW-0238">DNA-binding</keyword>
<dbReference type="InterPro" id="IPR052513">
    <property type="entry name" value="Thioester_dehydratase-like"/>
</dbReference>
<dbReference type="Pfam" id="PF01796">
    <property type="entry name" value="OB_ChsH2_C"/>
    <property type="match status" value="1"/>
</dbReference>
<dbReference type="Proteomes" id="UP000245444">
    <property type="component" value="Chromosome"/>
</dbReference>
<dbReference type="SUPFAM" id="SSF50249">
    <property type="entry name" value="Nucleic acid-binding proteins"/>
    <property type="match status" value="1"/>
</dbReference>
<sequence length="149" mass="16085">MTGISSTRISLRDGDWPDPPASPESAPFVAAAREGRFLLRRCTACGKAHWYPRSLCPFCLGETAWEEASGNGTIYSYTVLAREDPARTIAYVTLAEGPTMLTSLVECDPRALAIGQPVRLVFARSRDGTPVPCFRPVEADEAPGSEPPS</sequence>
<proteinExistence type="predicted"/>
<evidence type="ECO:0000313" key="5">
    <source>
        <dbReference type="Proteomes" id="UP000245444"/>
    </source>
</evidence>
<dbReference type="InterPro" id="IPR022002">
    <property type="entry name" value="ChsH2_Znr"/>
</dbReference>
<keyword evidence="5" id="KW-1185">Reference proteome</keyword>
<dbReference type="Gene3D" id="6.10.30.10">
    <property type="match status" value="1"/>
</dbReference>
<accession>A0A2U8WK08</accession>
<evidence type="ECO:0000259" key="2">
    <source>
        <dbReference type="Pfam" id="PF01796"/>
    </source>
</evidence>
<dbReference type="AlphaFoldDB" id="A0A2U8WK08"/>
<dbReference type="EMBL" id="CP029553">
    <property type="protein sequence ID" value="AWN46439.1"/>
    <property type="molecule type" value="Genomic_DNA"/>
</dbReference>
<gene>
    <name evidence="4" type="ORF">DK419_09010</name>
</gene>
<dbReference type="RefSeq" id="WP_109958784.1">
    <property type="nucleotide sequence ID" value="NZ_CP029553.1"/>
</dbReference>